<organism evidence="3 8">
    <name type="scientific">Anaerostipes hadrus</name>
    <dbReference type="NCBI Taxonomy" id="649756"/>
    <lineage>
        <taxon>Bacteria</taxon>
        <taxon>Bacillati</taxon>
        <taxon>Bacillota</taxon>
        <taxon>Clostridia</taxon>
        <taxon>Lachnospirales</taxon>
        <taxon>Lachnospiraceae</taxon>
        <taxon>Anaerostipes</taxon>
    </lineage>
</organism>
<dbReference type="AlphaFoldDB" id="A0A174HUJ7"/>
<gene>
    <name evidence="3" type="primary">proX</name>
    <name evidence="3" type="ORF">ERS852425_01445</name>
    <name evidence="5" type="ORF">ERS852520_01124</name>
    <name evidence="4" type="ORF">ERS852571_02948</name>
</gene>
<evidence type="ECO:0000313" key="7">
    <source>
        <dbReference type="Proteomes" id="UP000095564"/>
    </source>
</evidence>
<dbReference type="Proteomes" id="UP000095553">
    <property type="component" value="Unassembled WGS sequence"/>
</dbReference>
<evidence type="ECO:0000313" key="3">
    <source>
        <dbReference type="EMBL" id="CUM91751.1"/>
    </source>
</evidence>
<accession>A0A174HUJ7</accession>
<name>A0A174HUJ7_ANAHA</name>
<evidence type="ECO:0000313" key="4">
    <source>
        <dbReference type="EMBL" id="CUN16911.1"/>
    </source>
</evidence>
<dbReference type="InterPro" id="IPR007214">
    <property type="entry name" value="YbaK/aa-tRNA-synth-assoc-dom"/>
</dbReference>
<proteinExistence type="inferred from homology"/>
<protein>
    <submittedName>
        <fullName evidence="3">Prolyl-tRNA deacylase proX</fullName>
    </submittedName>
</protein>
<feature type="domain" description="YbaK/aminoacyl-tRNA synthetase-associated" evidence="2">
    <location>
        <begin position="59"/>
        <end position="168"/>
    </location>
</feature>
<dbReference type="PANTHER" id="PTHR31423:SF3">
    <property type="entry name" value="PROLYL-TRNA SYNTHETASE ASSOCIATED DOMAIN-CONTAINING PROTEIN 1-RELATED"/>
    <property type="match status" value="1"/>
</dbReference>
<sequence>MVRDLCSKRTAADKIMNKMNENRKIVLDTLNEQNIEYEMFEHQAVYTVDEIEDSDLWNHENGIGAKNLFLRDGSGKHHFLVIIREDKQADLKKVRDEIGSSRLSFASAERLMKYLNIEPGSVSPLGVLNDQECVIPVFFDEDLKEYEYIAVHPNDNTATIWMKLADLVNVIKLHGNQVKFINVE</sequence>
<dbReference type="Proteomes" id="UP000095564">
    <property type="component" value="Unassembled WGS sequence"/>
</dbReference>
<dbReference type="EMBL" id="CYXY01000026">
    <property type="protein sequence ID" value="CUN16911.1"/>
    <property type="molecule type" value="Genomic_DNA"/>
</dbReference>
<evidence type="ECO:0000313" key="6">
    <source>
        <dbReference type="Proteomes" id="UP000095553"/>
    </source>
</evidence>
<dbReference type="RefSeq" id="WP_022091406.1">
    <property type="nucleotide sequence ID" value="NZ_CP193929.1"/>
</dbReference>
<evidence type="ECO:0000313" key="5">
    <source>
        <dbReference type="EMBL" id="CUP34042.1"/>
    </source>
</evidence>
<dbReference type="PANTHER" id="PTHR31423">
    <property type="entry name" value="YBAK DOMAIN-CONTAINING PROTEIN"/>
    <property type="match status" value="1"/>
</dbReference>
<dbReference type="SUPFAM" id="SSF55826">
    <property type="entry name" value="YbaK/ProRS associated domain"/>
    <property type="match status" value="1"/>
</dbReference>
<evidence type="ECO:0000259" key="2">
    <source>
        <dbReference type="Pfam" id="PF04073"/>
    </source>
</evidence>
<dbReference type="CDD" id="cd04335">
    <property type="entry name" value="PrdX_deacylase"/>
    <property type="match status" value="1"/>
</dbReference>
<reference evidence="6 7" key="1">
    <citation type="submission" date="2015-09" db="EMBL/GenBank/DDBJ databases">
        <authorList>
            <consortium name="Pathogen Informatics"/>
        </authorList>
    </citation>
    <scope>NUCLEOTIDE SEQUENCE [LARGE SCALE GENOMIC DNA]</scope>
    <source>
        <strain evidence="3 8">2789STDY5608868</strain>
        <strain evidence="5 7">2789STDY5834908</strain>
        <strain evidence="4 6">2789STDY5834959</strain>
    </source>
</reference>
<evidence type="ECO:0000313" key="8">
    <source>
        <dbReference type="Proteomes" id="UP000095598"/>
    </source>
</evidence>
<dbReference type="InterPro" id="IPR040285">
    <property type="entry name" value="ProX/PRXD1"/>
</dbReference>
<dbReference type="InterPro" id="IPR036754">
    <property type="entry name" value="YbaK/aa-tRNA-synt-asso_dom_sf"/>
</dbReference>
<dbReference type="Proteomes" id="UP000095598">
    <property type="component" value="Unassembled WGS sequence"/>
</dbReference>
<dbReference type="GO" id="GO:0002161">
    <property type="term" value="F:aminoacyl-tRNA deacylase activity"/>
    <property type="evidence" value="ECO:0007669"/>
    <property type="project" value="InterPro"/>
</dbReference>
<dbReference type="EMBL" id="CZAU01000009">
    <property type="protein sequence ID" value="CUP34042.1"/>
    <property type="molecule type" value="Genomic_DNA"/>
</dbReference>
<dbReference type="Gene3D" id="3.90.960.10">
    <property type="entry name" value="YbaK/aminoacyl-tRNA synthetase-associated domain"/>
    <property type="match status" value="1"/>
</dbReference>
<dbReference type="Pfam" id="PF04073">
    <property type="entry name" value="tRNA_edit"/>
    <property type="match status" value="1"/>
</dbReference>
<comment type="similarity">
    <text evidence="1">Belongs to the PRORSD1 family.</text>
</comment>
<dbReference type="EMBL" id="CYXT01000009">
    <property type="protein sequence ID" value="CUM91751.1"/>
    <property type="molecule type" value="Genomic_DNA"/>
</dbReference>
<evidence type="ECO:0000256" key="1">
    <source>
        <dbReference type="ARBA" id="ARBA00010201"/>
    </source>
</evidence>